<evidence type="ECO:0000259" key="4">
    <source>
        <dbReference type="Pfam" id="PF13439"/>
    </source>
</evidence>
<keyword evidence="1" id="KW-0328">Glycosyltransferase</keyword>
<comment type="caution">
    <text evidence="5">The sequence shown here is derived from an EMBL/GenBank/DDBJ whole genome shotgun (WGS) entry which is preliminary data.</text>
</comment>
<feature type="domain" description="Glycosyl transferase family 1" evidence="3">
    <location>
        <begin position="189"/>
        <end position="338"/>
    </location>
</feature>
<dbReference type="PANTHER" id="PTHR12526:SF636">
    <property type="entry name" value="BLL3647 PROTEIN"/>
    <property type="match status" value="1"/>
</dbReference>
<proteinExistence type="predicted"/>
<evidence type="ECO:0000313" key="6">
    <source>
        <dbReference type="Proteomes" id="UP000313066"/>
    </source>
</evidence>
<dbReference type="Pfam" id="PF13439">
    <property type="entry name" value="Glyco_transf_4"/>
    <property type="match status" value="1"/>
</dbReference>
<accession>A0A5N6C3B3</accession>
<dbReference type="InterPro" id="IPR028098">
    <property type="entry name" value="Glyco_trans_4-like_N"/>
</dbReference>
<reference evidence="5 6" key="1">
    <citation type="submission" date="2019-10" db="EMBL/GenBank/DDBJ databases">
        <title>Nonomuraea sp. nov., isolated from Phyllanthus amarus.</title>
        <authorList>
            <person name="Klykleung N."/>
            <person name="Tanasupawat S."/>
        </authorList>
    </citation>
    <scope>NUCLEOTIDE SEQUENCE [LARGE SCALE GENOMIC DNA]</scope>
    <source>
        <strain evidence="5 6">CR1-09</strain>
    </source>
</reference>
<dbReference type="EMBL" id="VDMA02000002">
    <property type="protein sequence ID" value="KAB8187247.1"/>
    <property type="molecule type" value="Genomic_DNA"/>
</dbReference>
<evidence type="ECO:0000256" key="1">
    <source>
        <dbReference type="ARBA" id="ARBA00022676"/>
    </source>
</evidence>
<protein>
    <submittedName>
        <fullName evidence="5">Glycosyltransferase</fullName>
    </submittedName>
</protein>
<name>A0A5N6C3B3_9ACTN</name>
<dbReference type="AlphaFoldDB" id="A0A5N6C3B3"/>
<evidence type="ECO:0000259" key="3">
    <source>
        <dbReference type="Pfam" id="PF00534"/>
    </source>
</evidence>
<dbReference type="SUPFAM" id="SSF53756">
    <property type="entry name" value="UDP-Glycosyltransferase/glycogen phosphorylase"/>
    <property type="match status" value="1"/>
</dbReference>
<organism evidence="5 6">
    <name type="scientific">Microbispora catharanthi</name>
    <dbReference type="NCBI Taxonomy" id="1712871"/>
    <lineage>
        <taxon>Bacteria</taxon>
        <taxon>Bacillati</taxon>
        <taxon>Actinomycetota</taxon>
        <taxon>Actinomycetes</taxon>
        <taxon>Streptosporangiales</taxon>
        <taxon>Streptosporangiaceae</taxon>
        <taxon>Microbispora</taxon>
    </lineage>
</organism>
<dbReference type="Proteomes" id="UP000313066">
    <property type="component" value="Unassembled WGS sequence"/>
</dbReference>
<dbReference type="Gene3D" id="3.40.50.2000">
    <property type="entry name" value="Glycogen Phosphorylase B"/>
    <property type="match status" value="2"/>
</dbReference>
<dbReference type="PANTHER" id="PTHR12526">
    <property type="entry name" value="GLYCOSYLTRANSFERASE"/>
    <property type="match status" value="1"/>
</dbReference>
<keyword evidence="6" id="KW-1185">Reference proteome</keyword>
<dbReference type="Pfam" id="PF00534">
    <property type="entry name" value="Glycos_transf_1"/>
    <property type="match status" value="1"/>
</dbReference>
<sequence length="377" mass="40320">MERLSRGSSAMRGVHVCEVIKTLDVGGAEVLLVERLLAASRQAHRYTVVCLSASTSELTGRLRSAGIEVVDLTARPRPLRLARLLHEVRRLRPDVVNLHSPLPGALLRPVSRLWRPRPVLVSTVHNVRYRPVTMLLDRLTGWLDSRTVAVSPQVARARTGRRGRAPATCVHGVRVAEQRNRAALAAVTRRKWGVPDDAFLVVNVANFRPQKNHGLLVDAAARVVAAEPRAVFLLAGSGPELEPTGRRIAALGLDAAVRIAGHVSDAAGLIAAADLLVLSSSWEGLPVVVMEALAAGVPVVSTAVGGVPDLIETGRNGILTPPGSADALAEGILRAMRPGTLARLRAGARESADLVDIRRAAEWFDALYAEACPRDAR</sequence>
<keyword evidence="2 5" id="KW-0808">Transferase</keyword>
<gene>
    <name evidence="5" type="ORF">FH610_004830</name>
</gene>
<dbReference type="InterPro" id="IPR001296">
    <property type="entry name" value="Glyco_trans_1"/>
</dbReference>
<feature type="domain" description="Glycosyltransferase subfamily 4-like N-terminal" evidence="4">
    <location>
        <begin position="25"/>
        <end position="157"/>
    </location>
</feature>
<dbReference type="GO" id="GO:0016757">
    <property type="term" value="F:glycosyltransferase activity"/>
    <property type="evidence" value="ECO:0007669"/>
    <property type="project" value="UniProtKB-KW"/>
</dbReference>
<evidence type="ECO:0000313" key="5">
    <source>
        <dbReference type="EMBL" id="KAB8187247.1"/>
    </source>
</evidence>
<evidence type="ECO:0000256" key="2">
    <source>
        <dbReference type="ARBA" id="ARBA00022679"/>
    </source>
</evidence>